<evidence type="ECO:0000313" key="1">
    <source>
        <dbReference type="EMBL" id="EGT52460.1"/>
    </source>
</evidence>
<accession>G0N462</accession>
<reference evidence="2" key="1">
    <citation type="submission" date="2011-07" db="EMBL/GenBank/DDBJ databases">
        <authorList>
            <consortium name="Caenorhabditis brenneri Sequencing and Analysis Consortium"/>
            <person name="Wilson R.K."/>
        </authorList>
    </citation>
    <scope>NUCLEOTIDE SEQUENCE [LARGE SCALE GENOMIC DNA]</scope>
    <source>
        <strain evidence="2">PB2801</strain>
    </source>
</reference>
<keyword evidence="2" id="KW-1185">Reference proteome</keyword>
<dbReference type="InParanoid" id="G0N462"/>
<name>G0N462_CAEBE</name>
<dbReference type="HOGENOM" id="CLU_171307_0_0_1"/>
<dbReference type="OrthoDB" id="5797458at2759"/>
<dbReference type="AlphaFoldDB" id="G0N462"/>
<dbReference type="eggNOG" id="ENOG502TISD">
    <property type="taxonomic scope" value="Eukaryota"/>
</dbReference>
<gene>
    <name evidence="1" type="ORF">CAEBREN_18817</name>
</gene>
<protein>
    <submittedName>
        <fullName evidence="1">Uncharacterized protein</fullName>
    </submittedName>
</protein>
<dbReference type="EMBL" id="GL379837">
    <property type="protein sequence ID" value="EGT52460.1"/>
    <property type="molecule type" value="Genomic_DNA"/>
</dbReference>
<proteinExistence type="predicted"/>
<evidence type="ECO:0000313" key="2">
    <source>
        <dbReference type="Proteomes" id="UP000008068"/>
    </source>
</evidence>
<dbReference type="OMA" id="DANQISY"/>
<dbReference type="FunCoup" id="G0N462">
    <property type="interactions" value="1570"/>
</dbReference>
<sequence length="101" mass="11639">MLIALDNFFSTDDKIDFFGSRCTRKPSYNYKLSGKQYGDGIFWNTFYELTLFINHNCTNTGAKIRQIERITQYAPTSAQYVEIKPWNSSITNLGQESAGYL</sequence>
<organism evidence="2">
    <name type="scientific">Caenorhabditis brenneri</name>
    <name type="common">Nematode worm</name>
    <dbReference type="NCBI Taxonomy" id="135651"/>
    <lineage>
        <taxon>Eukaryota</taxon>
        <taxon>Metazoa</taxon>
        <taxon>Ecdysozoa</taxon>
        <taxon>Nematoda</taxon>
        <taxon>Chromadorea</taxon>
        <taxon>Rhabditida</taxon>
        <taxon>Rhabditina</taxon>
        <taxon>Rhabditomorpha</taxon>
        <taxon>Rhabditoidea</taxon>
        <taxon>Rhabditidae</taxon>
        <taxon>Peloderinae</taxon>
        <taxon>Caenorhabditis</taxon>
    </lineage>
</organism>
<dbReference type="Proteomes" id="UP000008068">
    <property type="component" value="Unassembled WGS sequence"/>
</dbReference>